<sequence>MFRPLALAASAVLVLGGCSVELGTDSPDPSASRSPGTSGTDSKGALEDLGTLKIEEERNGSSYDRKAFGTPWKDVDGNRCDTRNDVLARDLVSVTKKDDGCIVLSGTLEDDPYSDEKVSFTRSRPSAVQIDHIYPLALAWRLGADAWSSDRRAEFANDPVNLLAVSGRPNQQKGDSGPGEWKPPADYQCTYAGMFITVAKKYDLPVIKADHAALGDFLETC</sequence>
<proteinExistence type="predicted"/>
<evidence type="ECO:0000256" key="1">
    <source>
        <dbReference type="SAM" id="MobiDB-lite"/>
    </source>
</evidence>
<evidence type="ECO:0000259" key="2">
    <source>
        <dbReference type="Pfam" id="PF07510"/>
    </source>
</evidence>
<keyword evidence="3" id="KW-0255">Endonuclease</keyword>
<dbReference type="EMBL" id="BAAATZ010000008">
    <property type="protein sequence ID" value="GAA2725346.1"/>
    <property type="molecule type" value="Genomic_DNA"/>
</dbReference>
<dbReference type="PROSITE" id="PS51257">
    <property type="entry name" value="PROKAR_LIPOPROTEIN"/>
    <property type="match status" value="1"/>
</dbReference>
<comment type="caution">
    <text evidence="3">The sequence shown here is derived from an EMBL/GenBank/DDBJ whole genome shotgun (WGS) entry which is preliminary data.</text>
</comment>
<evidence type="ECO:0000313" key="3">
    <source>
        <dbReference type="EMBL" id="GAA2725346.1"/>
    </source>
</evidence>
<feature type="compositionally biased region" description="Polar residues" evidence="1">
    <location>
        <begin position="27"/>
        <end position="41"/>
    </location>
</feature>
<dbReference type="RefSeq" id="WP_344450501.1">
    <property type="nucleotide sequence ID" value="NZ_BAAATZ010000008.1"/>
</dbReference>
<keyword evidence="3" id="KW-0378">Hydrolase</keyword>
<protein>
    <submittedName>
        <fullName evidence="3">HNH endonuclease family protein</fullName>
    </submittedName>
</protein>
<accession>A0ABN3U6U0</accession>
<dbReference type="PANTHER" id="PTHR24094">
    <property type="entry name" value="SECRETED PROTEIN"/>
    <property type="match status" value="1"/>
</dbReference>
<dbReference type="Pfam" id="PF07510">
    <property type="entry name" value="GmrSD_C"/>
    <property type="match status" value="1"/>
</dbReference>
<gene>
    <name evidence="3" type="ORF">GCM10010439_25150</name>
</gene>
<feature type="region of interest" description="Disordered" evidence="1">
    <location>
        <begin position="23"/>
        <end position="50"/>
    </location>
</feature>
<keyword evidence="4" id="KW-1185">Reference proteome</keyword>
<evidence type="ECO:0000313" key="4">
    <source>
        <dbReference type="Proteomes" id="UP001501842"/>
    </source>
</evidence>
<dbReference type="InterPro" id="IPR011089">
    <property type="entry name" value="GmrSD_C"/>
</dbReference>
<dbReference type="GO" id="GO:0004519">
    <property type="term" value="F:endonuclease activity"/>
    <property type="evidence" value="ECO:0007669"/>
    <property type="project" value="UniProtKB-KW"/>
</dbReference>
<dbReference type="PANTHER" id="PTHR24094:SF15">
    <property type="entry name" value="AMP-DEPENDENT SYNTHETASE_LIGASE DOMAIN-CONTAINING PROTEIN-RELATED"/>
    <property type="match status" value="1"/>
</dbReference>
<keyword evidence="3" id="KW-0540">Nuclease</keyword>
<feature type="domain" description="GmrSD restriction endonucleases C-terminal" evidence="2">
    <location>
        <begin position="81"/>
        <end position="215"/>
    </location>
</feature>
<reference evidence="3 4" key="1">
    <citation type="journal article" date="2019" name="Int. J. Syst. Evol. Microbiol.">
        <title>The Global Catalogue of Microorganisms (GCM) 10K type strain sequencing project: providing services to taxonomists for standard genome sequencing and annotation.</title>
        <authorList>
            <consortium name="The Broad Institute Genomics Platform"/>
            <consortium name="The Broad Institute Genome Sequencing Center for Infectious Disease"/>
            <person name="Wu L."/>
            <person name="Ma J."/>
        </authorList>
    </citation>
    <scope>NUCLEOTIDE SEQUENCE [LARGE SCALE GENOMIC DNA]</scope>
    <source>
        <strain evidence="3 4">JCM 8201</strain>
    </source>
</reference>
<dbReference type="Proteomes" id="UP001501842">
    <property type="component" value="Unassembled WGS sequence"/>
</dbReference>
<organism evidence="3 4">
    <name type="scientific">Actinocorallia aurantiaca</name>
    <dbReference type="NCBI Taxonomy" id="46204"/>
    <lineage>
        <taxon>Bacteria</taxon>
        <taxon>Bacillati</taxon>
        <taxon>Actinomycetota</taxon>
        <taxon>Actinomycetes</taxon>
        <taxon>Streptosporangiales</taxon>
        <taxon>Thermomonosporaceae</taxon>
        <taxon>Actinocorallia</taxon>
    </lineage>
</organism>
<name>A0ABN3U6U0_9ACTN</name>